<reference evidence="3" key="1">
    <citation type="submission" date="2017-09" db="EMBL/GenBank/DDBJ databases">
        <title>Depth-based differentiation of microbial function through sediment-hosted aquifers and enrichment of novel symbionts in the deep terrestrial subsurface.</title>
        <authorList>
            <person name="Probst A.J."/>
            <person name="Ladd B."/>
            <person name="Jarett J.K."/>
            <person name="Geller-Mcgrath D.E."/>
            <person name="Sieber C.M.K."/>
            <person name="Emerson J.B."/>
            <person name="Anantharaman K."/>
            <person name="Thomas B.C."/>
            <person name="Malmstrom R."/>
            <person name="Stieglmeier M."/>
            <person name="Klingl A."/>
            <person name="Woyke T."/>
            <person name="Ryan C.M."/>
            <person name="Banfield J.F."/>
        </authorList>
    </citation>
    <scope>NUCLEOTIDE SEQUENCE [LARGE SCALE GENOMIC DNA]</scope>
</reference>
<feature type="transmembrane region" description="Helical" evidence="1">
    <location>
        <begin position="135"/>
        <end position="156"/>
    </location>
</feature>
<evidence type="ECO:0000256" key="1">
    <source>
        <dbReference type="SAM" id="Phobius"/>
    </source>
</evidence>
<evidence type="ECO:0000313" key="3">
    <source>
        <dbReference type="Proteomes" id="UP000229362"/>
    </source>
</evidence>
<feature type="transmembrane region" description="Helical" evidence="1">
    <location>
        <begin position="100"/>
        <end position="128"/>
    </location>
</feature>
<keyword evidence="1" id="KW-1133">Transmembrane helix</keyword>
<dbReference type="EMBL" id="PFBZ01000157">
    <property type="protein sequence ID" value="PIT86351.1"/>
    <property type="molecule type" value="Genomic_DNA"/>
</dbReference>
<keyword evidence="1" id="KW-0812">Transmembrane</keyword>
<dbReference type="PANTHER" id="PTHR36007">
    <property type="entry name" value="TRANSPORT PROTEIN-RELATED"/>
    <property type="match status" value="1"/>
</dbReference>
<keyword evidence="1" id="KW-0472">Membrane</keyword>
<feature type="transmembrane region" description="Helical" evidence="1">
    <location>
        <begin position="46"/>
        <end position="68"/>
    </location>
</feature>
<sequence length="165" mass="18363">MFNSALWFSNFPPEWAVFFLSMIPITELRAAVPIGITVYDLPVWKTWVFAVMGNLAPTIVLLLVMPYVHDWVIKQKFLGGILQKKLQDAENKFSGNYAKYGAIALVVFVGIPLPLTGAWTGSLAAFIFRIPFKKAFPLIFLGICMSATLVTLITQFGKGAIGWFL</sequence>
<dbReference type="PANTHER" id="PTHR36007:SF2">
    <property type="entry name" value="TRANSPORT PROTEIN-RELATED"/>
    <property type="match status" value="1"/>
</dbReference>
<feature type="transmembrane region" description="Helical" evidence="1">
    <location>
        <begin position="15"/>
        <end position="39"/>
    </location>
</feature>
<dbReference type="Proteomes" id="UP000229362">
    <property type="component" value="Unassembled WGS sequence"/>
</dbReference>
<comment type="caution">
    <text evidence="2">The sequence shown here is derived from an EMBL/GenBank/DDBJ whole genome shotgun (WGS) entry which is preliminary data.</text>
</comment>
<protein>
    <recommendedName>
        <fullName evidence="4">Ligand-binding protein SH3</fullName>
    </recommendedName>
</protein>
<name>A0A2M6W0Q1_9BACT</name>
<proteinExistence type="predicted"/>
<dbReference type="Pfam" id="PF06695">
    <property type="entry name" value="Sm_multidrug_ex"/>
    <property type="match status" value="1"/>
</dbReference>
<dbReference type="AlphaFoldDB" id="A0A2M6W0Q1"/>
<dbReference type="InterPro" id="IPR009577">
    <property type="entry name" value="Sm_multidrug_ex"/>
</dbReference>
<accession>A0A2M6W0Q1</accession>
<gene>
    <name evidence="2" type="ORF">COU33_03635</name>
</gene>
<evidence type="ECO:0008006" key="4">
    <source>
        <dbReference type="Google" id="ProtNLM"/>
    </source>
</evidence>
<organism evidence="2 3">
    <name type="scientific">Candidatus Magasanikbacteria bacterium CG10_big_fil_rev_8_21_14_0_10_43_6</name>
    <dbReference type="NCBI Taxonomy" id="1974650"/>
    <lineage>
        <taxon>Bacteria</taxon>
        <taxon>Candidatus Magasanikiibacteriota</taxon>
    </lineage>
</organism>
<evidence type="ECO:0000313" key="2">
    <source>
        <dbReference type="EMBL" id="PIT86351.1"/>
    </source>
</evidence>